<dbReference type="Pfam" id="PF13279">
    <property type="entry name" value="4HBT_2"/>
    <property type="match status" value="1"/>
</dbReference>
<dbReference type="PANTHER" id="PTHR31793">
    <property type="entry name" value="4-HYDROXYBENZOYL-COA THIOESTERASE FAMILY MEMBER"/>
    <property type="match status" value="1"/>
</dbReference>
<accession>W7V3K5</accession>
<dbReference type="RefSeq" id="WP_037296365.1">
    <property type="nucleotide sequence ID" value="NZ_ATAX01000003.1"/>
</dbReference>
<dbReference type="GO" id="GO:0047617">
    <property type="term" value="F:fatty acyl-CoA hydrolase activity"/>
    <property type="evidence" value="ECO:0007669"/>
    <property type="project" value="TreeGrafter"/>
</dbReference>
<dbReference type="eggNOG" id="COG0824">
    <property type="taxonomic scope" value="Bacteria"/>
</dbReference>
<comment type="similarity">
    <text evidence="1">Belongs to the 4-hydroxybenzoyl-CoA thioesterase family.</text>
</comment>
<dbReference type="PIRSF" id="PIRSF003230">
    <property type="entry name" value="YbgC"/>
    <property type="match status" value="1"/>
</dbReference>
<organism evidence="3 4">
    <name type="scientific">Ruminococcus flavefaciens 007c</name>
    <dbReference type="NCBI Taxonomy" id="1341157"/>
    <lineage>
        <taxon>Bacteria</taxon>
        <taxon>Bacillati</taxon>
        <taxon>Bacillota</taxon>
        <taxon>Clostridia</taxon>
        <taxon>Eubacteriales</taxon>
        <taxon>Oscillospiraceae</taxon>
        <taxon>Ruminococcus</taxon>
    </lineage>
</organism>
<dbReference type="EMBL" id="ATAX01000003">
    <property type="protein sequence ID" value="EWM55232.1"/>
    <property type="molecule type" value="Genomic_DNA"/>
</dbReference>
<keyword evidence="2 3" id="KW-0378">Hydrolase</keyword>
<dbReference type="Gene3D" id="3.10.129.10">
    <property type="entry name" value="Hotdog Thioesterase"/>
    <property type="match status" value="1"/>
</dbReference>
<dbReference type="OrthoDB" id="9800856at2"/>
<dbReference type="CDD" id="cd00586">
    <property type="entry name" value="4HBT"/>
    <property type="match status" value="1"/>
</dbReference>
<dbReference type="InterPro" id="IPR050563">
    <property type="entry name" value="4-hydroxybenzoyl-CoA_TE"/>
</dbReference>
<comment type="caution">
    <text evidence="3">The sequence shown here is derived from an EMBL/GenBank/DDBJ whole genome shotgun (WGS) entry which is preliminary data.</text>
</comment>
<evidence type="ECO:0000256" key="2">
    <source>
        <dbReference type="ARBA" id="ARBA00022801"/>
    </source>
</evidence>
<protein>
    <submittedName>
        <fullName evidence="3">Acyl-CoA thioester hydrolase</fullName>
    </submittedName>
</protein>
<dbReference type="InterPro" id="IPR006684">
    <property type="entry name" value="YbgC/YbaW"/>
</dbReference>
<keyword evidence="4" id="KW-1185">Reference proteome</keyword>
<sequence>MNKIAPYERKVFYYETDKMSIMHHSNYIRIFEETRVHFLAQAGMPFEDIEARGILMPVLSVECSYKRPLTFDEPFAVYPEITGFNGTTLKLSYKIYSRKTGELCVEGSSSHCFTDNDLKPLRTKHNYPDIYALFKEYLGIKTGPET</sequence>
<dbReference type="SUPFAM" id="SSF54637">
    <property type="entry name" value="Thioesterase/thiol ester dehydrase-isomerase"/>
    <property type="match status" value="1"/>
</dbReference>
<evidence type="ECO:0000313" key="3">
    <source>
        <dbReference type="EMBL" id="EWM55232.1"/>
    </source>
</evidence>
<dbReference type="PATRIC" id="fig|1341157.4.peg.45"/>
<proteinExistence type="inferred from homology"/>
<evidence type="ECO:0000256" key="1">
    <source>
        <dbReference type="ARBA" id="ARBA00005953"/>
    </source>
</evidence>
<gene>
    <name evidence="3" type="ORF">RF007C_04560</name>
</gene>
<evidence type="ECO:0000313" key="4">
    <source>
        <dbReference type="Proteomes" id="UP000019365"/>
    </source>
</evidence>
<name>W7V3K5_RUMFL</name>
<dbReference type="PANTHER" id="PTHR31793:SF27">
    <property type="entry name" value="NOVEL THIOESTERASE SUPERFAMILY DOMAIN AND SAPOSIN A-TYPE DOMAIN CONTAINING PROTEIN (0610012H03RIK)"/>
    <property type="match status" value="1"/>
</dbReference>
<dbReference type="InterPro" id="IPR029069">
    <property type="entry name" value="HotDog_dom_sf"/>
</dbReference>
<reference evidence="3 4" key="1">
    <citation type="journal article" date="2014" name="PLoS ONE">
        <title>Rumen cellulosomics: divergent fiber-degrading strategies revealed by comparative genome-wide analysis of six ruminococcal strains.</title>
        <authorList>
            <person name="Dassa B."/>
            <person name="Borovok I."/>
            <person name="Ruimy-Israeli V."/>
            <person name="Lamed R."/>
            <person name="Flint H.J."/>
            <person name="Duncan S.H."/>
            <person name="Henrissat B."/>
            <person name="Coutinho P."/>
            <person name="Morrison M."/>
            <person name="Mosoni P."/>
            <person name="Yeoman C.J."/>
            <person name="White B.A."/>
            <person name="Bayer E.A."/>
        </authorList>
    </citation>
    <scope>NUCLEOTIDE SEQUENCE [LARGE SCALE GENOMIC DNA]</scope>
    <source>
        <strain evidence="3 4">007c</strain>
    </source>
</reference>
<dbReference type="Proteomes" id="UP000019365">
    <property type="component" value="Unassembled WGS sequence"/>
</dbReference>
<dbReference type="AlphaFoldDB" id="W7V3K5"/>